<accession>A0A243RBR3</accession>
<sequence length="202" mass="22334">MRSTVAPVVPVFRTQTQAEVLAAIYLRPQRNWTLASLARELQVAPSTLHPEIHRLTEAQLITVTEIGRSRVLHANPDHPLVQPLTEILSYMYGPRTIISEEFSGIPGVERLLIFGSWAARHSGNPGPVPHDIDILVVGEVDRAALYAAADRAQERIGMPVNPVLASIRRWDTTADALIRQIKSAPVIDLTADIHTRSEKLNP</sequence>
<dbReference type="SUPFAM" id="SSF46785">
    <property type="entry name" value="Winged helix' DNA-binding domain"/>
    <property type="match status" value="1"/>
</dbReference>
<proteinExistence type="predicted"/>
<dbReference type="Proteomes" id="UP000194761">
    <property type="component" value="Unassembled WGS sequence"/>
</dbReference>
<organism evidence="1 2">
    <name type="scientific">Streptosporangium minutum</name>
    <dbReference type="NCBI Taxonomy" id="569862"/>
    <lineage>
        <taxon>Bacteria</taxon>
        <taxon>Bacillati</taxon>
        <taxon>Actinomycetota</taxon>
        <taxon>Actinomycetes</taxon>
        <taxon>Streptosporangiales</taxon>
        <taxon>Streptosporangiaceae</taxon>
        <taxon>Streptosporangium</taxon>
    </lineage>
</organism>
<dbReference type="InterPro" id="IPR036388">
    <property type="entry name" value="WH-like_DNA-bd_sf"/>
</dbReference>
<reference evidence="1 2" key="1">
    <citation type="submission" date="2017-05" db="EMBL/GenBank/DDBJ databases">
        <title>Biotechnological potential of actinobacteria isolated from South African environments.</title>
        <authorList>
            <person name="Le Roes-Hill M."/>
            <person name="Prins A."/>
            <person name="Durrell K.A."/>
        </authorList>
    </citation>
    <scope>NUCLEOTIDE SEQUENCE [LARGE SCALE GENOMIC DNA]</scope>
    <source>
        <strain evidence="1">M26</strain>
    </source>
</reference>
<comment type="caution">
    <text evidence="1">The sequence shown here is derived from an EMBL/GenBank/DDBJ whole genome shotgun (WGS) entry which is preliminary data.</text>
</comment>
<dbReference type="InterPro" id="IPR036390">
    <property type="entry name" value="WH_DNA-bd_sf"/>
</dbReference>
<evidence type="ECO:0000313" key="2">
    <source>
        <dbReference type="Proteomes" id="UP000194761"/>
    </source>
</evidence>
<dbReference type="Gene3D" id="1.10.10.10">
    <property type="entry name" value="Winged helix-like DNA-binding domain superfamily/Winged helix DNA-binding domain"/>
    <property type="match status" value="1"/>
</dbReference>
<keyword evidence="2" id="KW-1185">Reference proteome</keyword>
<dbReference type="RefSeq" id="WP_086577560.1">
    <property type="nucleotide sequence ID" value="NZ_NGFP01000222.1"/>
</dbReference>
<dbReference type="EMBL" id="NGFP01000222">
    <property type="protein sequence ID" value="OUC91364.1"/>
    <property type="molecule type" value="Genomic_DNA"/>
</dbReference>
<dbReference type="AlphaFoldDB" id="A0A243RBR3"/>
<evidence type="ECO:0008006" key="3">
    <source>
        <dbReference type="Google" id="ProtNLM"/>
    </source>
</evidence>
<protein>
    <recommendedName>
        <fullName evidence="3">ArsR family transcriptional regulator</fullName>
    </recommendedName>
</protein>
<name>A0A243RBR3_9ACTN</name>
<gene>
    <name evidence="1" type="ORF">CA984_34070</name>
</gene>
<evidence type="ECO:0000313" key="1">
    <source>
        <dbReference type="EMBL" id="OUC91364.1"/>
    </source>
</evidence>